<dbReference type="PROSITE" id="PS50157">
    <property type="entry name" value="ZINC_FINGER_C2H2_2"/>
    <property type="match status" value="2"/>
</dbReference>
<dbReference type="AlphaFoldDB" id="A0A0C9SY35"/>
<accession>A0A0C9SY35</accession>
<evidence type="ECO:0000259" key="9">
    <source>
        <dbReference type="PROSITE" id="PS50157"/>
    </source>
</evidence>
<dbReference type="PROSITE" id="PS00028">
    <property type="entry name" value="ZINC_FINGER_C2H2_1"/>
    <property type="match status" value="2"/>
</dbReference>
<dbReference type="SUPFAM" id="SSF57667">
    <property type="entry name" value="beta-beta-alpha zinc fingers"/>
    <property type="match status" value="2"/>
</dbReference>
<evidence type="ECO:0000256" key="1">
    <source>
        <dbReference type="ARBA" id="ARBA00004123"/>
    </source>
</evidence>
<name>A0A0C9SY35_PLICR</name>
<dbReference type="Gene3D" id="3.30.160.60">
    <property type="entry name" value="Classic Zinc Finger"/>
    <property type="match status" value="2"/>
</dbReference>
<dbReference type="GO" id="GO:0008270">
    <property type="term" value="F:zinc ion binding"/>
    <property type="evidence" value="ECO:0007669"/>
    <property type="project" value="UniProtKB-KW"/>
</dbReference>
<organism evidence="10 11">
    <name type="scientific">Plicaturopsis crispa FD-325 SS-3</name>
    <dbReference type="NCBI Taxonomy" id="944288"/>
    <lineage>
        <taxon>Eukaryota</taxon>
        <taxon>Fungi</taxon>
        <taxon>Dikarya</taxon>
        <taxon>Basidiomycota</taxon>
        <taxon>Agaricomycotina</taxon>
        <taxon>Agaricomycetes</taxon>
        <taxon>Agaricomycetidae</taxon>
        <taxon>Amylocorticiales</taxon>
        <taxon>Amylocorticiaceae</taxon>
        <taxon>Plicatura</taxon>
        <taxon>Plicaturopsis crispa</taxon>
    </lineage>
</organism>
<dbReference type="Pfam" id="PF00096">
    <property type="entry name" value="zf-C2H2"/>
    <property type="match status" value="1"/>
</dbReference>
<dbReference type="FunFam" id="3.30.160.60:FF:000201">
    <property type="entry name" value="C2H2 finger domain protein (Gli3)"/>
    <property type="match status" value="1"/>
</dbReference>
<evidence type="ECO:0000256" key="6">
    <source>
        <dbReference type="ARBA" id="ARBA00023242"/>
    </source>
</evidence>
<feature type="domain" description="C2H2-type" evidence="9">
    <location>
        <begin position="122"/>
        <end position="152"/>
    </location>
</feature>
<dbReference type="GO" id="GO:0000981">
    <property type="term" value="F:DNA-binding transcription factor activity, RNA polymerase II-specific"/>
    <property type="evidence" value="ECO:0007669"/>
    <property type="project" value="TreeGrafter"/>
</dbReference>
<dbReference type="InterPro" id="IPR056436">
    <property type="entry name" value="Znf-C2H2_ZIC1-5/GLI1-3-like"/>
</dbReference>
<dbReference type="InterPro" id="IPR036236">
    <property type="entry name" value="Znf_C2H2_sf"/>
</dbReference>
<feature type="compositionally biased region" description="Low complexity" evidence="8">
    <location>
        <begin position="174"/>
        <end position="189"/>
    </location>
</feature>
<evidence type="ECO:0000313" key="10">
    <source>
        <dbReference type="EMBL" id="KII84755.1"/>
    </source>
</evidence>
<sequence length="344" mass="38419">MARSIYSPSPASPSPSFSDSSDDASTYSEHHDVAASISRPTSPTLPLEIVEDADTVTCLWEECGVIFTHLPTLIDHIHNEHIGVHKSNYTCEWATCSRRGLAQTSRFALISHIRSHTGEKPFTCSRPECDKSFTRSDALAKHMRLQHNISPPAPGRGGNRKRKRDLLDLETSEPPHQTPHQRTPPEQTPSTSNLSAPSAFNTFKVEPRSPDESPSVQNGDDSYFTAPHAQSPGSDGEDEDDDALPLYLQQMEDRDGLIMGRTPDMVRYLLMKAKHNYALGQHEALIEELRVVRYELAREREVKDQVLDRVLRASFGVEAERLIQPVEKPSSGRRSSRHRPSIGA</sequence>
<dbReference type="HOGENOM" id="CLU_046889_0_0_1"/>
<keyword evidence="11" id="KW-1185">Reference proteome</keyword>
<feature type="compositionally biased region" description="Basic residues" evidence="8">
    <location>
        <begin position="334"/>
        <end position="344"/>
    </location>
</feature>
<keyword evidence="2" id="KW-0479">Metal-binding</keyword>
<reference evidence="10 11" key="1">
    <citation type="submission" date="2014-06" db="EMBL/GenBank/DDBJ databases">
        <title>Evolutionary Origins and Diversification of the Mycorrhizal Mutualists.</title>
        <authorList>
            <consortium name="DOE Joint Genome Institute"/>
            <consortium name="Mycorrhizal Genomics Consortium"/>
            <person name="Kohler A."/>
            <person name="Kuo A."/>
            <person name="Nagy L.G."/>
            <person name="Floudas D."/>
            <person name="Copeland A."/>
            <person name="Barry K.W."/>
            <person name="Cichocki N."/>
            <person name="Veneault-Fourrey C."/>
            <person name="LaButti K."/>
            <person name="Lindquist E.A."/>
            <person name="Lipzen A."/>
            <person name="Lundell T."/>
            <person name="Morin E."/>
            <person name="Murat C."/>
            <person name="Riley R."/>
            <person name="Ohm R."/>
            <person name="Sun H."/>
            <person name="Tunlid A."/>
            <person name="Henrissat B."/>
            <person name="Grigoriev I.V."/>
            <person name="Hibbett D.S."/>
            <person name="Martin F."/>
        </authorList>
    </citation>
    <scope>NUCLEOTIDE SEQUENCE [LARGE SCALE GENOMIC DNA]</scope>
    <source>
        <strain evidence="10 11">FD-325 SS-3</strain>
    </source>
</reference>
<feature type="compositionally biased region" description="Polar residues" evidence="8">
    <location>
        <begin position="190"/>
        <end position="201"/>
    </location>
</feature>
<feature type="region of interest" description="Disordered" evidence="8">
    <location>
        <begin position="325"/>
        <end position="344"/>
    </location>
</feature>
<dbReference type="PANTHER" id="PTHR45718:SF4">
    <property type="entry name" value="TRANSCRIPTIONAL ACTIVATOR CUBITUS INTERRUPTUS"/>
    <property type="match status" value="1"/>
</dbReference>
<evidence type="ECO:0000256" key="4">
    <source>
        <dbReference type="ARBA" id="ARBA00022771"/>
    </source>
</evidence>
<feature type="domain" description="C2H2-type" evidence="9">
    <location>
        <begin position="89"/>
        <end position="121"/>
    </location>
</feature>
<evidence type="ECO:0000256" key="7">
    <source>
        <dbReference type="PROSITE-ProRule" id="PRU00042"/>
    </source>
</evidence>
<comment type="subcellular location">
    <subcellularLocation>
        <location evidence="1">Nucleus</location>
    </subcellularLocation>
</comment>
<dbReference type="OrthoDB" id="3437960at2759"/>
<dbReference type="InterPro" id="IPR043359">
    <property type="entry name" value="GLI-like"/>
</dbReference>
<dbReference type="GO" id="GO:0000978">
    <property type="term" value="F:RNA polymerase II cis-regulatory region sequence-specific DNA binding"/>
    <property type="evidence" value="ECO:0007669"/>
    <property type="project" value="TreeGrafter"/>
</dbReference>
<dbReference type="Pfam" id="PF23561">
    <property type="entry name" value="zf-C2H2_15"/>
    <property type="match status" value="1"/>
</dbReference>
<feature type="region of interest" description="Disordered" evidence="8">
    <location>
        <begin position="1"/>
        <end position="39"/>
    </location>
</feature>
<dbReference type="Proteomes" id="UP000053263">
    <property type="component" value="Unassembled WGS sequence"/>
</dbReference>
<dbReference type="PANTHER" id="PTHR45718">
    <property type="entry name" value="TRANSCRIPTIONAL ACTIVATOR CUBITUS INTERRUPTUS"/>
    <property type="match status" value="1"/>
</dbReference>
<dbReference type="SMART" id="SM00355">
    <property type="entry name" value="ZnF_C2H2"/>
    <property type="match status" value="3"/>
</dbReference>
<evidence type="ECO:0000256" key="8">
    <source>
        <dbReference type="SAM" id="MobiDB-lite"/>
    </source>
</evidence>
<proteinExistence type="predicted"/>
<dbReference type="InterPro" id="IPR013087">
    <property type="entry name" value="Znf_C2H2_type"/>
</dbReference>
<keyword evidence="6" id="KW-0539">Nucleus</keyword>
<keyword evidence="4 7" id="KW-0863">Zinc-finger</keyword>
<evidence type="ECO:0000256" key="3">
    <source>
        <dbReference type="ARBA" id="ARBA00022737"/>
    </source>
</evidence>
<keyword evidence="3" id="KW-0677">Repeat</keyword>
<gene>
    <name evidence="10" type="ORF">PLICRDRAFT_45561</name>
</gene>
<protein>
    <recommendedName>
        <fullName evidence="9">C2H2-type domain-containing protein</fullName>
    </recommendedName>
</protein>
<feature type="compositionally biased region" description="Low complexity" evidence="8">
    <location>
        <begin position="14"/>
        <end position="25"/>
    </location>
</feature>
<feature type="region of interest" description="Disordered" evidence="8">
    <location>
        <begin position="170"/>
        <end position="241"/>
    </location>
</feature>
<keyword evidence="5" id="KW-0862">Zinc</keyword>
<evidence type="ECO:0000313" key="11">
    <source>
        <dbReference type="Proteomes" id="UP000053263"/>
    </source>
</evidence>
<evidence type="ECO:0000256" key="5">
    <source>
        <dbReference type="ARBA" id="ARBA00022833"/>
    </source>
</evidence>
<evidence type="ECO:0000256" key="2">
    <source>
        <dbReference type="ARBA" id="ARBA00022723"/>
    </source>
</evidence>
<dbReference type="EMBL" id="KN832569">
    <property type="protein sequence ID" value="KII84755.1"/>
    <property type="molecule type" value="Genomic_DNA"/>
</dbReference>
<dbReference type="GO" id="GO:0005634">
    <property type="term" value="C:nucleus"/>
    <property type="evidence" value="ECO:0007669"/>
    <property type="project" value="UniProtKB-SubCell"/>
</dbReference>